<keyword evidence="3" id="KW-0378">Hydrolase</keyword>
<dbReference type="GO" id="GO:0005975">
    <property type="term" value="P:carbohydrate metabolic process"/>
    <property type="evidence" value="ECO:0007669"/>
    <property type="project" value="InterPro"/>
</dbReference>
<dbReference type="Gene3D" id="2.60.120.260">
    <property type="entry name" value="Galactose-binding domain-like"/>
    <property type="match status" value="2"/>
</dbReference>
<gene>
    <name evidence="8" type="ordered locus">FraEuI1c_3456</name>
</gene>
<protein>
    <recommendedName>
        <fullName evidence="2">alpha-L-rhamnosidase</fullName>
        <ecNumber evidence="2">3.2.1.40</ecNumber>
    </recommendedName>
</protein>
<evidence type="ECO:0000259" key="6">
    <source>
        <dbReference type="Pfam" id="PF17389"/>
    </source>
</evidence>
<comment type="catalytic activity">
    <reaction evidence="1">
        <text>Hydrolysis of terminal non-reducing alpha-L-rhamnose residues in alpha-L-rhamnosides.</text>
        <dbReference type="EC" id="3.2.1.40"/>
    </reaction>
</comment>
<evidence type="ECO:0000313" key="8">
    <source>
        <dbReference type="EMBL" id="ADP81465.1"/>
    </source>
</evidence>
<dbReference type="STRING" id="298654.FraEuI1c_3456"/>
<dbReference type="InterPro" id="IPR016007">
    <property type="entry name" value="Alpha_rhamnosid"/>
</dbReference>
<dbReference type="InterPro" id="IPR035398">
    <property type="entry name" value="Bac_rhamnosid_C"/>
</dbReference>
<dbReference type="Gene3D" id="2.60.420.10">
    <property type="entry name" value="Maltose phosphorylase, domain 3"/>
    <property type="match status" value="1"/>
</dbReference>
<proteinExistence type="predicted"/>
<dbReference type="InterPro" id="IPR013783">
    <property type="entry name" value="Ig-like_fold"/>
</dbReference>
<dbReference type="Gene3D" id="1.50.10.10">
    <property type="match status" value="1"/>
</dbReference>
<organism evidence="8 9">
    <name type="scientific">Pseudofrankia inefficax (strain DSM 45817 / CECT 9037 / DDB 130130 / EuI1c)</name>
    <name type="common">Frankia inefficax</name>
    <dbReference type="NCBI Taxonomy" id="298654"/>
    <lineage>
        <taxon>Bacteria</taxon>
        <taxon>Bacillati</taxon>
        <taxon>Actinomycetota</taxon>
        <taxon>Actinomycetes</taxon>
        <taxon>Frankiales</taxon>
        <taxon>Frankiaceae</taxon>
        <taxon>Pseudofrankia</taxon>
    </lineage>
</organism>
<dbReference type="AlphaFoldDB" id="E3IY10"/>
<dbReference type="RefSeq" id="WP_013424583.1">
    <property type="nucleotide sequence ID" value="NC_014666.1"/>
</dbReference>
<dbReference type="Pfam" id="PF05592">
    <property type="entry name" value="Bac_rhamnosid"/>
    <property type="match status" value="1"/>
</dbReference>
<feature type="domain" description="Alpha-L-rhamnosidase C-terminal" evidence="7">
    <location>
        <begin position="793"/>
        <end position="853"/>
    </location>
</feature>
<evidence type="ECO:0000259" key="7">
    <source>
        <dbReference type="Pfam" id="PF17390"/>
    </source>
</evidence>
<dbReference type="GO" id="GO:0030596">
    <property type="term" value="F:alpha-L-rhamnosidase activity"/>
    <property type="evidence" value="ECO:0007669"/>
    <property type="project" value="UniProtKB-EC"/>
</dbReference>
<dbReference type="eggNOG" id="COG3408">
    <property type="taxonomic scope" value="Bacteria"/>
</dbReference>
<reference evidence="8 9" key="1">
    <citation type="submission" date="2010-10" db="EMBL/GenBank/DDBJ databases">
        <title>Complete sequence of Frankia sp. EuI1c.</title>
        <authorList>
            <consortium name="US DOE Joint Genome Institute"/>
            <person name="Lucas S."/>
            <person name="Copeland A."/>
            <person name="Lapidus A."/>
            <person name="Cheng J.-F."/>
            <person name="Bruce D."/>
            <person name="Goodwin L."/>
            <person name="Pitluck S."/>
            <person name="Chertkov O."/>
            <person name="Detter J.C."/>
            <person name="Han C."/>
            <person name="Tapia R."/>
            <person name="Land M."/>
            <person name="Hauser L."/>
            <person name="Jeffries C."/>
            <person name="Kyrpides N."/>
            <person name="Ivanova N."/>
            <person name="Mikhailova N."/>
            <person name="Beauchemin N."/>
            <person name="Sen A."/>
            <person name="Sur S.A."/>
            <person name="Gtari M."/>
            <person name="Wall L."/>
            <person name="Tisa L."/>
            <person name="Woyke T."/>
        </authorList>
    </citation>
    <scope>NUCLEOTIDE SEQUENCE [LARGE SCALE GENOMIC DNA]</scope>
    <source>
        <strain evidence="9">DSM 45817 / CECT 9037 / EuI1c</strain>
    </source>
</reference>
<dbReference type="PIRSF" id="PIRSF010631">
    <property type="entry name" value="A-rhamnsds"/>
    <property type="match status" value="1"/>
</dbReference>
<dbReference type="Pfam" id="PF25788">
    <property type="entry name" value="Ig_Rha78A_N"/>
    <property type="match status" value="1"/>
</dbReference>
<dbReference type="InterPro" id="IPR008928">
    <property type="entry name" value="6-hairpin_glycosidase_sf"/>
</dbReference>
<dbReference type="PANTHER" id="PTHR33307">
    <property type="entry name" value="ALPHA-RHAMNOSIDASE (EUROFUNG)"/>
    <property type="match status" value="1"/>
</dbReference>
<evidence type="ECO:0000259" key="4">
    <source>
        <dbReference type="Pfam" id="PF05592"/>
    </source>
</evidence>
<dbReference type="InParanoid" id="E3IY10"/>
<feature type="domain" description="Bacterial alpha-L-rhamnosidase N-terminal" evidence="5">
    <location>
        <begin position="138"/>
        <end position="290"/>
    </location>
</feature>
<keyword evidence="9" id="KW-1185">Reference proteome</keyword>
<dbReference type="Pfam" id="PF17390">
    <property type="entry name" value="Bac_rhamnosid_C"/>
    <property type="match status" value="1"/>
</dbReference>
<sequence>MRAIRLRTEYLTEPLGLGITAPRLYWNADGGLRQTAYQVVARRGGETVWDTGKVASSRMTHVRYEGVPLGSRDRVDWSVVLWDEAGAAGPPAESWFELGLLDPADWTAEWITGDYTPEPDVRYPVDHFRRDFRVREPVLAARLYITAAGVYEAVLNGEPVSEARLGPGATDYRHRLHYQTFDVTSLLAADNVLEVRLADGWYRGSLGAFGATHVFGRETRLLAQLELTYPDGSTETVGSDERFRWSDDGPVRFADLQDGEVYDARLAPSYSGHARITTETMIPTAADNVPVTEHERFPARLLTTPSGARVLDFGQNLAGFVAFTVSGRAGQRLTLRLGEILDGAGEFTQRNFQLRKPVHEFGRDVEILLLTGQESEIKGELQPTPKQEVVFTASGGTDHYVTRFAVFGFRYALVETDLDIDPADFEAIAVYSAMEQTGTCVTSHEGVNRFLENTRWSMKGNFLDVPTDCPTRERLGWTGDAQVFFDTAAYLMDVGAFFRKWLRDVRDGQLADGKLSAVIPYNGTSMLYDTTGGSVGWADAVVLIPYRYWKRYGDESILRDCYDAMRRYAMFMITNAGPLDPEAAADNPHARYLYEKGVHLGDWLEAAEFRDPSPGRTPMPEEATAYLHYTMTHLAEIATVLGETADADLFAEYAQGAKAAYTHQFLRDGTLDTDRQAKLVRPLALGLADGDVKRRLEDRLVQAVKNRDFHVNTGFLSTPFVLPTLTAAGHPEIAYRMLDNEDAPSWLAEVKAGATTVWEDWEGKESRNHYSPGAVCQWLFDTVAGLRVTGENHFTIAPVPGGSLTSAQARYTSVYGTVASSWTRTGTDLHLTVTLPPNTTADVRLPNGTEHVVGPGTHEYTA</sequence>
<dbReference type="InterPro" id="IPR035396">
    <property type="entry name" value="Bac_rhamnosid6H"/>
</dbReference>
<dbReference type="InterPro" id="IPR008902">
    <property type="entry name" value="Rhamnosid_concanavalin"/>
</dbReference>
<dbReference type="SUPFAM" id="SSF48208">
    <property type="entry name" value="Six-hairpin glycosidases"/>
    <property type="match status" value="1"/>
</dbReference>
<evidence type="ECO:0000256" key="1">
    <source>
        <dbReference type="ARBA" id="ARBA00001445"/>
    </source>
</evidence>
<dbReference type="HOGENOM" id="CLU_002926_1_1_11"/>
<dbReference type="Gene3D" id="2.60.40.10">
    <property type="entry name" value="Immunoglobulins"/>
    <property type="match status" value="1"/>
</dbReference>
<accession>E3IY10</accession>
<dbReference type="EMBL" id="CP002299">
    <property type="protein sequence ID" value="ADP81465.1"/>
    <property type="molecule type" value="Genomic_DNA"/>
</dbReference>
<feature type="domain" description="Alpha-L-rhamnosidase concanavalin-like" evidence="4">
    <location>
        <begin position="303"/>
        <end position="428"/>
    </location>
</feature>
<dbReference type="InterPro" id="IPR013737">
    <property type="entry name" value="Bac_rhamnosid_N"/>
</dbReference>
<dbReference type="KEGG" id="fri:FraEuI1c_3456"/>
<evidence type="ECO:0000313" key="9">
    <source>
        <dbReference type="Proteomes" id="UP000002484"/>
    </source>
</evidence>
<evidence type="ECO:0000256" key="2">
    <source>
        <dbReference type="ARBA" id="ARBA00012652"/>
    </source>
</evidence>
<feature type="domain" description="Alpha-L-rhamnosidase six-hairpin glycosidase" evidence="6">
    <location>
        <begin position="435"/>
        <end position="783"/>
    </location>
</feature>
<evidence type="ECO:0000259" key="5">
    <source>
        <dbReference type="Pfam" id="PF08531"/>
    </source>
</evidence>
<name>E3IY10_PSEI1</name>
<dbReference type="CAZy" id="GH78">
    <property type="family name" value="Glycoside Hydrolase Family 78"/>
</dbReference>
<dbReference type="PANTHER" id="PTHR33307:SF6">
    <property type="entry name" value="ALPHA-RHAMNOSIDASE (EUROFUNG)-RELATED"/>
    <property type="match status" value="1"/>
</dbReference>
<evidence type="ECO:0000256" key="3">
    <source>
        <dbReference type="ARBA" id="ARBA00022801"/>
    </source>
</evidence>
<dbReference type="InterPro" id="IPR012341">
    <property type="entry name" value="6hp_glycosidase-like_sf"/>
</dbReference>
<dbReference type="Proteomes" id="UP000002484">
    <property type="component" value="Chromosome"/>
</dbReference>
<dbReference type="Pfam" id="PF17389">
    <property type="entry name" value="Bac_rhamnosid6H"/>
    <property type="match status" value="1"/>
</dbReference>
<dbReference type="EC" id="3.2.1.40" evidence="2"/>
<dbReference type="Pfam" id="PF08531">
    <property type="entry name" value="Bac_rhamnosid_N"/>
    <property type="match status" value="1"/>
</dbReference>
<dbReference type="OrthoDB" id="9761045at2"/>